<name>A0ABM0VVC7_CAMSA</name>
<organism evidence="3 5">
    <name type="scientific">Camelina sativa</name>
    <name type="common">False flax</name>
    <name type="synonym">Myagrum sativum</name>
    <dbReference type="NCBI Taxonomy" id="90675"/>
    <lineage>
        <taxon>Eukaryota</taxon>
        <taxon>Viridiplantae</taxon>
        <taxon>Streptophyta</taxon>
        <taxon>Embryophyta</taxon>
        <taxon>Tracheophyta</taxon>
        <taxon>Spermatophyta</taxon>
        <taxon>Magnoliopsida</taxon>
        <taxon>eudicotyledons</taxon>
        <taxon>Gunneridae</taxon>
        <taxon>Pentapetalae</taxon>
        <taxon>rosids</taxon>
        <taxon>malvids</taxon>
        <taxon>Brassicales</taxon>
        <taxon>Brassicaceae</taxon>
        <taxon>Camelineae</taxon>
        <taxon>Camelina</taxon>
    </lineage>
</organism>
<comment type="similarity">
    <text evidence="1">Belongs to the NOP5/NOP56 family.</text>
</comment>
<protein>
    <submittedName>
        <fullName evidence="4 5">Nucleolar protein 56-like isoform X1</fullName>
    </submittedName>
</protein>
<dbReference type="Pfam" id="PF01798">
    <property type="entry name" value="Nop"/>
    <property type="match status" value="1"/>
</dbReference>
<gene>
    <name evidence="4 5 6" type="primary">LOC104742331</name>
</gene>
<dbReference type="RefSeq" id="XP_010461629.1">
    <property type="nucleotide sequence ID" value="XM_010463327.2"/>
</dbReference>
<evidence type="ECO:0000313" key="6">
    <source>
        <dbReference type="RefSeq" id="XP_010461631.1"/>
    </source>
</evidence>
<dbReference type="Proteomes" id="UP000694864">
    <property type="component" value="Chromosome 14"/>
</dbReference>
<evidence type="ECO:0000313" key="5">
    <source>
        <dbReference type="RefSeq" id="XP_010461630.1"/>
    </source>
</evidence>
<dbReference type="InterPro" id="IPR012976">
    <property type="entry name" value="NOSIC"/>
</dbReference>
<dbReference type="InterPro" id="IPR045056">
    <property type="entry name" value="Nop56/Nop58"/>
</dbReference>
<accession>A0ABM0VVC7</accession>
<keyword evidence="3" id="KW-1185">Reference proteome</keyword>
<dbReference type="SMART" id="SM00931">
    <property type="entry name" value="NOSIC"/>
    <property type="match status" value="1"/>
</dbReference>
<dbReference type="RefSeq" id="XP_010461631.1">
    <property type="nucleotide sequence ID" value="XM_010463329.2"/>
</dbReference>
<evidence type="ECO:0000256" key="1">
    <source>
        <dbReference type="ARBA" id="ARBA00009211"/>
    </source>
</evidence>
<dbReference type="SUPFAM" id="SSF89124">
    <property type="entry name" value="Nop domain"/>
    <property type="match status" value="1"/>
</dbReference>
<reference evidence="3" key="2">
    <citation type="journal article" date="2014" name="Nat. Commun.">
        <title>The emerging biofuel crop Camelina sativa retains a highly undifferentiated hexaploid genome structure.</title>
        <authorList>
            <person name="Kagale S."/>
            <person name="Koh C."/>
            <person name="Nixon J."/>
            <person name="Bollina V."/>
            <person name="Clarke W.E."/>
            <person name="Tuteja R."/>
            <person name="Spillane C."/>
            <person name="Robinson S.J."/>
            <person name="Links M.G."/>
            <person name="Clarke C."/>
            <person name="Higgins E.E."/>
            <person name="Huebert T."/>
            <person name="Sharpe A.G."/>
            <person name="Parkin I.A."/>
        </authorList>
    </citation>
    <scope>NUCLEOTIDE SEQUENCE [LARGE SCALE GENOMIC DNA]</scope>
    <source>
        <strain evidence="3">r\DH55</strain>
    </source>
</reference>
<evidence type="ECO:0000313" key="4">
    <source>
        <dbReference type="RefSeq" id="XP_010461629.1"/>
    </source>
</evidence>
<sequence length="147" mass="17366">MVILIFVYERKSWHVLRLKRKVPQGEKPEPVRTHMRNMIIPGDLEKSQLGLAYSYSRAKVKFSVNRVDNMVIQAIFLLDTLDKDINSFAMRVREWYSWHFPELVKIVNDNYLYARVFFIAMNKCVFSINCSETVIFLLVDRPGFITS</sequence>
<dbReference type="InterPro" id="IPR002687">
    <property type="entry name" value="Nop_dom"/>
</dbReference>
<evidence type="ECO:0000259" key="2">
    <source>
        <dbReference type="SMART" id="SM00931"/>
    </source>
</evidence>
<proteinExistence type="inferred from homology"/>
<evidence type="ECO:0000313" key="3">
    <source>
        <dbReference type="Proteomes" id="UP000694864"/>
    </source>
</evidence>
<feature type="domain" description="NOSIC" evidence="2">
    <location>
        <begin position="70"/>
        <end position="122"/>
    </location>
</feature>
<dbReference type="RefSeq" id="XP_010461630.1">
    <property type="nucleotide sequence ID" value="XM_010463328.2"/>
</dbReference>
<reference evidence="4 5" key="3">
    <citation type="submission" date="2025-05" db="UniProtKB">
        <authorList>
            <consortium name="RefSeq"/>
        </authorList>
    </citation>
    <scope>IDENTIFICATION</scope>
    <source>
        <tissue evidence="4 5">Leaf</tissue>
    </source>
</reference>
<reference evidence="3" key="1">
    <citation type="journal article" date="1997" name="Nucleic Acids Res.">
        <title>tRNAscan-SE: a program for improved detection of transfer RNA genes in genomic sequence.</title>
        <authorList>
            <person name="Lowe T.M."/>
            <person name="Eddy S.R."/>
        </authorList>
    </citation>
    <scope>NUCLEOTIDE SEQUENCE [LARGE SCALE GENOMIC DNA]</scope>
    <source>
        <strain evidence="3">r\DH55</strain>
    </source>
</reference>
<dbReference type="InterPro" id="IPR036070">
    <property type="entry name" value="Nop_dom_sf"/>
</dbReference>
<dbReference type="GeneID" id="104742331"/>
<dbReference type="PANTHER" id="PTHR10894:SF0">
    <property type="entry name" value="NUCLEOLAR PROTEIN 56"/>
    <property type="match status" value="1"/>
</dbReference>
<dbReference type="PANTHER" id="PTHR10894">
    <property type="entry name" value="NUCLEOLAR PROTEIN 5 NUCLEOLAR PROTEIN NOP5 NOP58"/>
    <property type="match status" value="1"/>
</dbReference>
<dbReference type="Gene3D" id="1.10.287.4070">
    <property type="match status" value="1"/>
</dbReference>